<dbReference type="AlphaFoldDB" id="A0A0K9FCS7"/>
<dbReference type="RefSeq" id="WP_049665618.1">
    <property type="nucleotide sequence ID" value="NZ_LFXJ01000005.1"/>
</dbReference>
<evidence type="ECO:0000313" key="2">
    <source>
        <dbReference type="EMBL" id="KMY32389.1"/>
    </source>
</evidence>
<keyword evidence="1" id="KW-1133">Transmembrane helix</keyword>
<keyword evidence="1" id="KW-0472">Membrane</keyword>
<evidence type="ECO:0000313" key="3">
    <source>
        <dbReference type="Proteomes" id="UP000037326"/>
    </source>
</evidence>
<evidence type="ECO:0000256" key="1">
    <source>
        <dbReference type="SAM" id="Phobius"/>
    </source>
</evidence>
<gene>
    <name evidence="2" type="ORF">ACZ11_09680</name>
</gene>
<keyword evidence="1" id="KW-0812">Transmembrane</keyword>
<proteinExistence type="predicted"/>
<organism evidence="2 3">
    <name type="scientific">Lysinibacillus xylanilyticus</name>
    <dbReference type="NCBI Taxonomy" id="582475"/>
    <lineage>
        <taxon>Bacteria</taxon>
        <taxon>Bacillati</taxon>
        <taxon>Bacillota</taxon>
        <taxon>Bacilli</taxon>
        <taxon>Bacillales</taxon>
        <taxon>Bacillaceae</taxon>
        <taxon>Lysinibacillus</taxon>
    </lineage>
</organism>
<protein>
    <submittedName>
        <fullName evidence="2">Uncharacterized protein</fullName>
    </submittedName>
</protein>
<accession>A0A0K9FCS7</accession>
<feature type="transmembrane region" description="Helical" evidence="1">
    <location>
        <begin position="7"/>
        <end position="26"/>
    </location>
</feature>
<feature type="transmembrane region" description="Helical" evidence="1">
    <location>
        <begin position="38"/>
        <end position="57"/>
    </location>
</feature>
<comment type="caution">
    <text evidence="2">The sequence shown here is derived from an EMBL/GenBank/DDBJ whole genome shotgun (WGS) entry which is preliminary data.</text>
</comment>
<name>A0A0K9FCS7_9BACI</name>
<dbReference type="EMBL" id="LFXJ01000005">
    <property type="protein sequence ID" value="KMY32389.1"/>
    <property type="molecule type" value="Genomic_DNA"/>
</dbReference>
<sequence>MNKNIIILYASLLLVPVIINYGLLSWSAPGVSMEANPWLGFLGSFLGLIGAISIALLNNHNQKKSDYEKEMKNNRSFIVLNDFQGPIGLKNVKTHENSRLIRTVGYEELLKIVPKDDYVYTSTSYMKISHYGNSDVILDCNICISSEDNEGSQLPDIVVNTGVLEKQIELFIPIAQPSIGMGNIINLNKVVVEYSTLMNERLEYIMDFGNLKECHYVINDKKEKEILFEFDVKGSKWTYPNKRKD</sequence>
<dbReference type="Proteomes" id="UP000037326">
    <property type="component" value="Unassembled WGS sequence"/>
</dbReference>
<dbReference type="PATRIC" id="fig|582475.4.peg.1510"/>
<dbReference type="OrthoDB" id="2624582at2"/>
<reference evidence="3" key="1">
    <citation type="submission" date="2015-07" db="EMBL/GenBank/DDBJ databases">
        <authorList>
            <consortium name="Consortium for Microbial Forensics and Genomics (microFORGE)"/>
            <person name="Knight B.M."/>
            <person name="Roberts D.P."/>
            <person name="Lin D."/>
            <person name="Hari K."/>
            <person name="Fletcher J."/>
            <person name="Melcher U."/>
            <person name="Blagden T."/>
            <person name="Winegar R.A."/>
        </authorList>
    </citation>
    <scope>NUCLEOTIDE SEQUENCE [LARGE SCALE GENOMIC DNA]</scope>
    <source>
        <strain evidence="3">DSM 23493</strain>
    </source>
</reference>
<dbReference type="GeneID" id="96598526"/>